<evidence type="ECO:0000256" key="2">
    <source>
        <dbReference type="ARBA" id="ARBA00022723"/>
    </source>
</evidence>
<name>A0A9X3RA74_9BACI</name>
<gene>
    <name evidence="4" type="ORF">M9R61_12965</name>
</gene>
<dbReference type="AlphaFoldDB" id="A0A9X3RA74"/>
<organism evidence="4 5">
    <name type="scientific">Psychrobacillus psychrodurans</name>
    <dbReference type="NCBI Taxonomy" id="126157"/>
    <lineage>
        <taxon>Bacteria</taxon>
        <taxon>Bacillati</taxon>
        <taxon>Bacillota</taxon>
        <taxon>Bacilli</taxon>
        <taxon>Bacillales</taxon>
        <taxon>Bacillaceae</taxon>
        <taxon>Psychrobacillus</taxon>
    </lineage>
</organism>
<keyword evidence="2 3" id="KW-0479">Metal-binding</keyword>
<dbReference type="EMBL" id="JAMKBI010000009">
    <property type="protein sequence ID" value="MCZ8534225.1"/>
    <property type="molecule type" value="Genomic_DNA"/>
</dbReference>
<feature type="binding site" evidence="3">
    <location>
        <position position="137"/>
    </location>
    <ligand>
        <name>a divalent metal cation</name>
        <dbReference type="ChEBI" id="CHEBI:60240"/>
    </ligand>
</feature>
<dbReference type="Pfam" id="PF05163">
    <property type="entry name" value="DinB"/>
    <property type="match status" value="1"/>
</dbReference>
<evidence type="ECO:0000256" key="3">
    <source>
        <dbReference type="PIRSR" id="PIRSR607837-1"/>
    </source>
</evidence>
<dbReference type="InterPro" id="IPR034660">
    <property type="entry name" value="DinB/YfiT-like"/>
</dbReference>
<dbReference type="InterPro" id="IPR007837">
    <property type="entry name" value="DinB"/>
</dbReference>
<dbReference type="RefSeq" id="WP_269922434.1">
    <property type="nucleotide sequence ID" value="NZ_JAMKBI010000009.1"/>
</dbReference>
<evidence type="ECO:0000256" key="1">
    <source>
        <dbReference type="ARBA" id="ARBA00008635"/>
    </source>
</evidence>
<dbReference type="Proteomes" id="UP001152172">
    <property type="component" value="Unassembled WGS sequence"/>
</dbReference>
<keyword evidence="5" id="KW-1185">Reference proteome</keyword>
<evidence type="ECO:0000313" key="4">
    <source>
        <dbReference type="EMBL" id="MCZ8534225.1"/>
    </source>
</evidence>
<sequence>MGNHQLSKMYDYHVWANQQVIQHMKKLPEKVYNENVKSVFSSISEVLIHLYGADIIWLETMKESSFQNTVEIVKRRKSEVAGASIDELEMFYAELSEEFYNFLANEQNLERIIITEHPKYGRCEFVLNDLLTHVVNHGTYHRGNITAMLHQQGEQGVPTDYVYYILASQMS</sequence>
<dbReference type="Gene3D" id="1.20.120.450">
    <property type="entry name" value="dinb family like domain"/>
    <property type="match status" value="1"/>
</dbReference>
<dbReference type="GO" id="GO:0046872">
    <property type="term" value="F:metal ion binding"/>
    <property type="evidence" value="ECO:0007669"/>
    <property type="project" value="UniProtKB-KW"/>
</dbReference>
<evidence type="ECO:0000313" key="5">
    <source>
        <dbReference type="Proteomes" id="UP001152172"/>
    </source>
</evidence>
<comment type="similarity">
    <text evidence="1">Belongs to the DinB family.</text>
</comment>
<reference evidence="4" key="1">
    <citation type="submission" date="2022-05" db="EMBL/GenBank/DDBJ databases">
        <authorList>
            <person name="Colautti A."/>
            <person name="Iacumin L."/>
        </authorList>
    </citation>
    <scope>NUCLEOTIDE SEQUENCE</scope>
    <source>
        <strain evidence="4">DSM 30747</strain>
    </source>
</reference>
<dbReference type="PANTHER" id="PTHR37302:SF1">
    <property type="entry name" value="PROTEIN DINB"/>
    <property type="match status" value="1"/>
</dbReference>
<protein>
    <submittedName>
        <fullName evidence="4">DinB family protein</fullName>
    </submittedName>
</protein>
<feature type="binding site" evidence="3">
    <location>
        <position position="141"/>
    </location>
    <ligand>
        <name>a divalent metal cation</name>
        <dbReference type="ChEBI" id="CHEBI:60240"/>
    </ligand>
</feature>
<proteinExistence type="inferred from homology"/>
<dbReference type="PANTHER" id="PTHR37302">
    <property type="entry name" value="SLR1116 PROTEIN"/>
    <property type="match status" value="1"/>
</dbReference>
<comment type="caution">
    <text evidence="4">The sequence shown here is derived from an EMBL/GenBank/DDBJ whole genome shotgun (WGS) entry which is preliminary data.</text>
</comment>
<accession>A0A9X3RA74</accession>
<feature type="binding site" evidence="3">
    <location>
        <position position="49"/>
    </location>
    <ligand>
        <name>a divalent metal cation</name>
        <dbReference type="ChEBI" id="CHEBI:60240"/>
    </ligand>
</feature>
<dbReference type="SUPFAM" id="SSF109854">
    <property type="entry name" value="DinB/YfiT-like putative metalloenzymes"/>
    <property type="match status" value="1"/>
</dbReference>